<accession>A0A5C6E143</accession>
<dbReference type="RefSeq" id="WP_146462662.1">
    <property type="nucleotide sequence ID" value="NZ_SJPW01000031.1"/>
</dbReference>
<comment type="caution">
    <text evidence="1">The sequence shown here is derived from an EMBL/GenBank/DDBJ whole genome shotgun (WGS) entry which is preliminary data.</text>
</comment>
<dbReference type="EMBL" id="SJPW01000031">
    <property type="protein sequence ID" value="TWU41687.1"/>
    <property type="molecule type" value="Genomic_DNA"/>
</dbReference>
<sequence length="145" mass="16552">MTTPNVVFAFDTIEMAFDYANFDDRSNDAYLDRHTGSSLYFSMLGDSDDEPDDFDDTTRYVAIPDTRDFGLGSQLAVQFASEIAPALLDDVRDAFGGRGAFRRFKDLLDRNGLLESWYEYQAGHERKAILQWCANNDIRYTMDTP</sequence>
<dbReference type="AlphaFoldDB" id="A0A5C6E143"/>
<organism evidence="1 2">
    <name type="scientific">Rubripirellula tenax</name>
    <dbReference type="NCBI Taxonomy" id="2528015"/>
    <lineage>
        <taxon>Bacteria</taxon>
        <taxon>Pseudomonadati</taxon>
        <taxon>Planctomycetota</taxon>
        <taxon>Planctomycetia</taxon>
        <taxon>Pirellulales</taxon>
        <taxon>Pirellulaceae</taxon>
        <taxon>Rubripirellula</taxon>
    </lineage>
</organism>
<evidence type="ECO:0000313" key="1">
    <source>
        <dbReference type="EMBL" id="TWU41687.1"/>
    </source>
</evidence>
<reference evidence="1 2" key="1">
    <citation type="submission" date="2019-02" db="EMBL/GenBank/DDBJ databases">
        <title>Deep-cultivation of Planctomycetes and their phenomic and genomic characterization uncovers novel biology.</title>
        <authorList>
            <person name="Wiegand S."/>
            <person name="Jogler M."/>
            <person name="Boedeker C."/>
            <person name="Pinto D."/>
            <person name="Vollmers J."/>
            <person name="Rivas-Marin E."/>
            <person name="Kohn T."/>
            <person name="Peeters S.H."/>
            <person name="Heuer A."/>
            <person name="Rast P."/>
            <person name="Oberbeckmann S."/>
            <person name="Bunk B."/>
            <person name="Jeske O."/>
            <person name="Meyerdierks A."/>
            <person name="Storesund J.E."/>
            <person name="Kallscheuer N."/>
            <person name="Luecker S."/>
            <person name="Lage O.M."/>
            <person name="Pohl T."/>
            <person name="Merkel B.J."/>
            <person name="Hornburger P."/>
            <person name="Mueller R.-W."/>
            <person name="Bruemmer F."/>
            <person name="Labrenz M."/>
            <person name="Spormann A.M."/>
            <person name="Op Den Camp H."/>
            <person name="Overmann J."/>
            <person name="Amann R."/>
            <person name="Jetten M.S.M."/>
            <person name="Mascher T."/>
            <person name="Medema M.H."/>
            <person name="Devos D.P."/>
            <person name="Kaster A.-K."/>
            <person name="Ovreas L."/>
            <person name="Rohde M."/>
            <person name="Galperin M.Y."/>
            <person name="Jogler C."/>
        </authorList>
    </citation>
    <scope>NUCLEOTIDE SEQUENCE [LARGE SCALE GENOMIC DNA]</scope>
    <source>
        <strain evidence="1 2">Poly51</strain>
    </source>
</reference>
<dbReference type="Proteomes" id="UP000318288">
    <property type="component" value="Unassembled WGS sequence"/>
</dbReference>
<protein>
    <submittedName>
        <fullName evidence="1">Uncharacterized protein</fullName>
    </submittedName>
</protein>
<dbReference type="Pfam" id="PF03682">
    <property type="entry name" value="UPF0158"/>
    <property type="match status" value="1"/>
</dbReference>
<gene>
    <name evidence="1" type="ORF">Poly51_63820</name>
</gene>
<keyword evidence="2" id="KW-1185">Reference proteome</keyword>
<evidence type="ECO:0000313" key="2">
    <source>
        <dbReference type="Proteomes" id="UP000318288"/>
    </source>
</evidence>
<proteinExistence type="predicted"/>
<dbReference type="InterPro" id="IPR005361">
    <property type="entry name" value="UPF0158"/>
</dbReference>
<dbReference type="OrthoDB" id="275136at2"/>
<name>A0A5C6E143_9BACT</name>